<reference evidence="1" key="1">
    <citation type="journal article" date="2015" name="Front. Microbiol.">
        <title>Combining genomic sequencing methods to explore viral diversity and reveal potential virus-host interactions.</title>
        <authorList>
            <person name="Chow C.E."/>
            <person name="Winget D.M."/>
            <person name="White R.A.III."/>
            <person name="Hallam S.J."/>
            <person name="Suttle C.A."/>
        </authorList>
    </citation>
    <scope>NUCLEOTIDE SEQUENCE</scope>
    <source>
        <strain evidence="1">Anoxic2_1</strain>
    </source>
</reference>
<dbReference type="EMBL" id="KR029585">
    <property type="protein sequence ID" value="AKH46680.1"/>
    <property type="molecule type" value="Genomic_DNA"/>
</dbReference>
<protein>
    <submittedName>
        <fullName evidence="1">Uncharacterized protein</fullName>
    </submittedName>
</protein>
<organism evidence="1">
    <name type="scientific">uncultured marine virus</name>
    <dbReference type="NCBI Taxonomy" id="186617"/>
    <lineage>
        <taxon>Viruses</taxon>
        <taxon>environmental samples</taxon>
    </lineage>
</organism>
<evidence type="ECO:0000313" key="1">
    <source>
        <dbReference type="EMBL" id="AKH46680.1"/>
    </source>
</evidence>
<sequence length="67" mass="7615">MPAPDAAELPVQGEPDHVSALEGADHVVGDFCVVRVRLRRRAFHRSLSFSRRCWCRRPCRRRLVGCG</sequence>
<accession>A0A0F7L402</accession>
<reference evidence="1" key="2">
    <citation type="submission" date="2015-03" db="EMBL/GenBank/DDBJ databases">
        <authorList>
            <person name="Chow C.-E.T."/>
            <person name="Winget D.M."/>
            <person name="White R.A.III."/>
            <person name="Hallam S.J."/>
            <person name="Suttle C.A."/>
        </authorList>
    </citation>
    <scope>NUCLEOTIDE SEQUENCE</scope>
    <source>
        <strain evidence="1">Anoxic2_1</strain>
    </source>
</reference>
<name>A0A0F7L402_9VIRU</name>
<proteinExistence type="predicted"/>